<proteinExistence type="predicted"/>
<protein>
    <submittedName>
        <fullName evidence="2">Uncharacterized protein</fullName>
    </submittedName>
</protein>
<name>A0A0B1TRA9_OESDE</name>
<dbReference type="OrthoDB" id="4033880at2759"/>
<sequence>LHIIQATPAPTNGGSPSVTKIGSTWAGATGLIDLDNLAAKNTPTKQGPTLNQMQMSKHSLGVVLIHGILVILFFKYSEQIFL</sequence>
<keyword evidence="3" id="KW-1185">Reference proteome</keyword>
<feature type="transmembrane region" description="Helical" evidence="1">
    <location>
        <begin position="58"/>
        <end position="76"/>
    </location>
</feature>
<evidence type="ECO:0000313" key="2">
    <source>
        <dbReference type="EMBL" id="KHJ98616.1"/>
    </source>
</evidence>
<keyword evidence="1" id="KW-0812">Transmembrane</keyword>
<feature type="non-terminal residue" evidence="2">
    <location>
        <position position="82"/>
    </location>
</feature>
<keyword evidence="1" id="KW-1133">Transmembrane helix</keyword>
<reference evidence="2 3" key="1">
    <citation type="submission" date="2014-03" db="EMBL/GenBank/DDBJ databases">
        <title>Draft genome of the hookworm Oesophagostomum dentatum.</title>
        <authorList>
            <person name="Mitreva M."/>
        </authorList>
    </citation>
    <scope>NUCLEOTIDE SEQUENCE [LARGE SCALE GENOMIC DNA]</scope>
    <source>
        <strain evidence="2 3">OD-Hann</strain>
    </source>
</reference>
<dbReference type="EMBL" id="KN549292">
    <property type="protein sequence ID" value="KHJ98616.1"/>
    <property type="molecule type" value="Genomic_DNA"/>
</dbReference>
<dbReference type="AlphaFoldDB" id="A0A0B1TRA9"/>
<organism evidence="2 3">
    <name type="scientific">Oesophagostomum dentatum</name>
    <name type="common">Nodular worm</name>
    <dbReference type="NCBI Taxonomy" id="61180"/>
    <lineage>
        <taxon>Eukaryota</taxon>
        <taxon>Metazoa</taxon>
        <taxon>Ecdysozoa</taxon>
        <taxon>Nematoda</taxon>
        <taxon>Chromadorea</taxon>
        <taxon>Rhabditida</taxon>
        <taxon>Rhabditina</taxon>
        <taxon>Rhabditomorpha</taxon>
        <taxon>Strongyloidea</taxon>
        <taxon>Strongylidae</taxon>
        <taxon>Oesophagostomum</taxon>
    </lineage>
</organism>
<evidence type="ECO:0000313" key="3">
    <source>
        <dbReference type="Proteomes" id="UP000053660"/>
    </source>
</evidence>
<feature type="non-terminal residue" evidence="2">
    <location>
        <position position="1"/>
    </location>
</feature>
<dbReference type="Proteomes" id="UP000053660">
    <property type="component" value="Unassembled WGS sequence"/>
</dbReference>
<keyword evidence="1" id="KW-0472">Membrane</keyword>
<gene>
    <name evidence="2" type="ORF">OESDEN_01405</name>
</gene>
<accession>A0A0B1TRA9</accession>
<evidence type="ECO:0000256" key="1">
    <source>
        <dbReference type="SAM" id="Phobius"/>
    </source>
</evidence>